<keyword evidence="2 4" id="KW-0378">Hydrolase</keyword>
<evidence type="ECO:0000313" key="4">
    <source>
        <dbReference type="EMBL" id="WOK04644.1"/>
    </source>
</evidence>
<dbReference type="EMBL" id="CP136051">
    <property type="protein sequence ID" value="WOK04644.1"/>
    <property type="molecule type" value="Genomic_DNA"/>
</dbReference>
<feature type="chain" id="PRO_5045623826" evidence="3">
    <location>
        <begin position="19"/>
        <end position="393"/>
    </location>
</feature>
<dbReference type="Gene3D" id="3.40.50.1820">
    <property type="entry name" value="alpha/beta hydrolase"/>
    <property type="match status" value="1"/>
</dbReference>
<keyword evidence="5" id="KW-1185">Reference proteome</keyword>
<dbReference type="RefSeq" id="WP_317487445.1">
    <property type="nucleotide sequence ID" value="NZ_CP136051.1"/>
</dbReference>
<dbReference type="PANTHER" id="PTHR40841">
    <property type="entry name" value="SIDEROPHORE TRIACETYLFUSARININE C ESTERASE"/>
    <property type="match status" value="1"/>
</dbReference>
<comment type="similarity">
    <text evidence="1">Belongs to the esterase D family.</text>
</comment>
<name>A0ABZ0IJF8_9BACT</name>
<reference evidence="4 5" key="1">
    <citation type="journal article" date="2023" name="Microbiol. Resour. Announc.">
        <title>Complete Genome Sequence of Imperialibacter roseus strain P4T.</title>
        <authorList>
            <person name="Tizabi D.R."/>
            <person name="Bachvaroff T."/>
            <person name="Hill R.T."/>
        </authorList>
    </citation>
    <scope>NUCLEOTIDE SEQUENCE [LARGE SCALE GENOMIC DNA]</scope>
    <source>
        <strain evidence="4 5">P4T</strain>
    </source>
</reference>
<evidence type="ECO:0000313" key="5">
    <source>
        <dbReference type="Proteomes" id="UP001302349"/>
    </source>
</evidence>
<evidence type="ECO:0000256" key="3">
    <source>
        <dbReference type="SAM" id="SignalP"/>
    </source>
</evidence>
<dbReference type="InterPro" id="IPR029058">
    <property type="entry name" value="AB_hydrolase_fold"/>
</dbReference>
<dbReference type="GO" id="GO:0016787">
    <property type="term" value="F:hydrolase activity"/>
    <property type="evidence" value="ECO:0007669"/>
    <property type="project" value="UniProtKB-KW"/>
</dbReference>
<evidence type="ECO:0000256" key="2">
    <source>
        <dbReference type="ARBA" id="ARBA00022801"/>
    </source>
</evidence>
<dbReference type="InterPro" id="IPR011990">
    <property type="entry name" value="TPR-like_helical_dom_sf"/>
</dbReference>
<proteinExistence type="inferred from homology"/>
<gene>
    <name evidence="4" type="ORF">RT717_16310</name>
</gene>
<dbReference type="PANTHER" id="PTHR40841:SF2">
    <property type="entry name" value="SIDEROPHORE-DEGRADING ESTERASE (EUROFUNG)"/>
    <property type="match status" value="1"/>
</dbReference>
<feature type="signal peptide" evidence="3">
    <location>
        <begin position="1"/>
        <end position="18"/>
    </location>
</feature>
<organism evidence="4 5">
    <name type="scientific">Imperialibacter roseus</name>
    <dbReference type="NCBI Taxonomy" id="1324217"/>
    <lineage>
        <taxon>Bacteria</taxon>
        <taxon>Pseudomonadati</taxon>
        <taxon>Bacteroidota</taxon>
        <taxon>Cytophagia</taxon>
        <taxon>Cytophagales</taxon>
        <taxon>Flammeovirgaceae</taxon>
        <taxon>Imperialibacter</taxon>
    </lineage>
</organism>
<dbReference type="SUPFAM" id="SSF53474">
    <property type="entry name" value="alpha/beta-Hydrolases"/>
    <property type="match status" value="1"/>
</dbReference>
<dbReference type="Proteomes" id="UP001302349">
    <property type="component" value="Chromosome"/>
</dbReference>
<sequence length="393" mass="45004">MKLLLPIFISLVSIKALAQEGGTDIVIGKSHVIHSKILNEKRHYAVYLPDGYSNKSSHPKNYPVMYVLDGESHFHSASGIVDVRSPFYLPQMIVVAIGNTDRWRDLTPTSNDSLAGSPNSGVKTTGGGEAFLKFIEKELVPHIEETYRTTPYRLFVGHSLGGLTALYSAYFQPKLFNAYIVIDPSLQWDHFLMLKKFEEEAMQTKLANKSFFISESKRKPEENPAFPEFYTAFDKMLDIFRASKTPGLRWRHEEYKSETHGSVPLLAEIAGLDFIFDNYRINIESDSPEAAKLKTHFERFSEDLHFSFPPPEVVVNVMAYNFMVRKEYDKALECYLLNIENYPKSSSAYLTVGDIYRDKKGDRKKALEYYERYLKINPGATMVKNRIRSLGQQ</sequence>
<evidence type="ECO:0000256" key="1">
    <source>
        <dbReference type="ARBA" id="ARBA00005622"/>
    </source>
</evidence>
<dbReference type="SUPFAM" id="SSF48452">
    <property type="entry name" value="TPR-like"/>
    <property type="match status" value="1"/>
</dbReference>
<dbReference type="InterPro" id="IPR052558">
    <property type="entry name" value="Siderophore_Hydrolase_D"/>
</dbReference>
<protein>
    <submittedName>
        <fullName evidence="4">Alpha/beta hydrolase-fold protein</fullName>
    </submittedName>
</protein>
<accession>A0ABZ0IJF8</accession>
<keyword evidence="3" id="KW-0732">Signal</keyword>
<dbReference type="Pfam" id="PF00756">
    <property type="entry name" value="Esterase"/>
    <property type="match status" value="1"/>
</dbReference>
<dbReference type="InterPro" id="IPR000801">
    <property type="entry name" value="Esterase-like"/>
</dbReference>